<protein>
    <submittedName>
        <fullName evidence="7">Protein Fer3</fullName>
    </submittedName>
</protein>
<feature type="region of interest" description="Disordered" evidence="5">
    <location>
        <begin position="700"/>
        <end position="760"/>
    </location>
</feature>
<feature type="compositionally biased region" description="Basic residues" evidence="5">
    <location>
        <begin position="63"/>
        <end position="78"/>
    </location>
</feature>
<dbReference type="PROSITE" id="PS50888">
    <property type="entry name" value="BHLH"/>
    <property type="match status" value="1"/>
</dbReference>
<dbReference type="CDD" id="cd11415">
    <property type="entry name" value="bHLH_TS_FERD3L_NATO3"/>
    <property type="match status" value="1"/>
</dbReference>
<evidence type="ECO:0000256" key="1">
    <source>
        <dbReference type="ARBA" id="ARBA00023015"/>
    </source>
</evidence>
<dbReference type="AlphaFoldDB" id="A0A834RAU2"/>
<feature type="compositionally biased region" description="Low complexity" evidence="5">
    <location>
        <begin position="735"/>
        <end position="760"/>
    </location>
</feature>
<feature type="compositionally biased region" description="Low complexity" evidence="5">
    <location>
        <begin position="44"/>
        <end position="56"/>
    </location>
</feature>
<dbReference type="InterPro" id="IPR036638">
    <property type="entry name" value="HLH_DNA-bd_sf"/>
</dbReference>
<reference evidence="8" key="3">
    <citation type="submission" date="2022-06" db="UniProtKB">
        <authorList>
            <consortium name="EnsemblMetazoa"/>
        </authorList>
    </citation>
    <scope>IDENTIFICATION</scope>
</reference>
<feature type="region of interest" description="Disordered" evidence="5">
    <location>
        <begin position="387"/>
        <end position="414"/>
    </location>
</feature>
<dbReference type="GO" id="GO:0046983">
    <property type="term" value="F:protein dimerization activity"/>
    <property type="evidence" value="ECO:0007669"/>
    <property type="project" value="InterPro"/>
</dbReference>
<keyword evidence="4" id="KW-0539">Nucleus</keyword>
<feature type="compositionally biased region" description="Low complexity" evidence="5">
    <location>
        <begin position="700"/>
        <end position="715"/>
    </location>
</feature>
<feature type="compositionally biased region" description="Polar residues" evidence="5">
    <location>
        <begin position="777"/>
        <end position="788"/>
    </location>
</feature>
<dbReference type="OrthoDB" id="6375462at2759"/>
<gene>
    <name evidence="7" type="ORF">SSS_2661</name>
</gene>
<reference evidence="9" key="1">
    <citation type="journal article" date="2020" name="PLoS Negl. Trop. Dis.">
        <title>High-quality nuclear genome for Sarcoptes scabiei-A critical resource for a neglected parasite.</title>
        <authorList>
            <person name="Korhonen P.K."/>
            <person name="Gasser R.B."/>
            <person name="Ma G."/>
            <person name="Wang T."/>
            <person name="Stroehlein A.J."/>
            <person name="Young N.D."/>
            <person name="Ang C.S."/>
            <person name="Fernando D.D."/>
            <person name="Lu H.C."/>
            <person name="Taylor S."/>
            <person name="Reynolds S.L."/>
            <person name="Mofiz E."/>
            <person name="Najaraj S.H."/>
            <person name="Gowda H."/>
            <person name="Madugundu A."/>
            <person name="Renuse S."/>
            <person name="Holt D."/>
            <person name="Pandey A."/>
            <person name="Papenfuss A.T."/>
            <person name="Fischer K."/>
        </authorList>
    </citation>
    <scope>NUCLEOTIDE SEQUENCE [LARGE SCALE GENOMIC DNA]</scope>
</reference>
<evidence type="ECO:0000259" key="6">
    <source>
        <dbReference type="PROSITE" id="PS50888"/>
    </source>
</evidence>
<dbReference type="Proteomes" id="UP000070412">
    <property type="component" value="Unassembled WGS sequence"/>
</dbReference>
<organism evidence="7">
    <name type="scientific">Sarcoptes scabiei</name>
    <name type="common">Itch mite</name>
    <name type="synonym">Acarus scabiei</name>
    <dbReference type="NCBI Taxonomy" id="52283"/>
    <lineage>
        <taxon>Eukaryota</taxon>
        <taxon>Metazoa</taxon>
        <taxon>Ecdysozoa</taxon>
        <taxon>Arthropoda</taxon>
        <taxon>Chelicerata</taxon>
        <taxon>Arachnida</taxon>
        <taxon>Acari</taxon>
        <taxon>Acariformes</taxon>
        <taxon>Sarcoptiformes</taxon>
        <taxon>Astigmata</taxon>
        <taxon>Psoroptidia</taxon>
        <taxon>Sarcoptoidea</taxon>
        <taxon>Sarcoptidae</taxon>
        <taxon>Sarcoptinae</taxon>
        <taxon>Sarcoptes</taxon>
    </lineage>
</organism>
<feature type="region of interest" description="Disordered" evidence="5">
    <location>
        <begin position="1"/>
        <end position="79"/>
    </location>
</feature>
<feature type="region of interest" description="Disordered" evidence="5">
    <location>
        <begin position="449"/>
        <end position="500"/>
    </location>
</feature>
<dbReference type="EMBL" id="WVUK01000056">
    <property type="protein sequence ID" value="KAF7493098.1"/>
    <property type="molecule type" value="Genomic_DNA"/>
</dbReference>
<dbReference type="Pfam" id="PF00010">
    <property type="entry name" value="HLH"/>
    <property type="match status" value="1"/>
</dbReference>
<keyword evidence="9" id="KW-1185">Reference proteome</keyword>
<sequence length="888" mass="98427">MAPPSKQRSNDEDFGSPNRMIETKIFSLNHQNSYRIDGREDSQQFKSKSSRSRSISAGNQTRPPKKASRSNPNGKRKSQNSILQLNQIEFDNLHHHHQHQQSNVDHYHLHHRNQTIQNELFSNEKSEKYRAYYEAAVAASEFFRPPPILSSKSTISSSNSYRNCMNKSSPFEQTNCGSFNYAPLNSMYSSFYPPSNRLDKHCSFSFTENDLYQWNQNRSSNENPYGLRDNRKISPINCLSNDQEDNHDPNYYLKNLNYSSIRTNALNSTTVATVVTTATTNTVATNISPVLTDKSSGKALESNLTQATPTIRTSNNANVNRNEGNNDGDEVNVNAGNRSDRTRPSNTSVECSEIDSETVLFPDSCDRNRFVALNSIATIANNSKHQRLTDNRAETSKQKNAIPKCSNKLNPNTIVSNRSISNKLTNKFGIADKPKMTVVQRVISPTASRFYHNPHHQSVSTGLDSSPTSTQTSSTSSSSLSSSLSSSMISQHHPQTPSFTECSQTIASNCFNYSPTHSNHLTRIGPRSIQSSLIQSPSIFHSTQSSKPKSKPRRRVATVAQRRAANIRERRRMFNLNSAFDKLRKKVPTFAYEKRLSRIETLRLAIMYISFMTDLLDSNGTMIGGAESNGWTSNESPDSNEIIGDNLDYGKENNKFHLKSMISSNGDDETMIECNENVVPGTVEQCIENQICSSIATTTTSTATTPLTSSSSSSSGANNQGQSYPDGKDFRNFPSPSSLGSTSKSTSSSSSSSSSSSQSTALIRSNCTSTPIINHQQRYGSENSSQSPNHHHHNHNQISYFSDRFSNSLWSSPYRNSFSSSSSSSSLSSSPSVSSVISNCSSEFGSTFGSTPSTPSSSFTTNLNLSSLHPAHHHHHHHHHHPLYASRY</sequence>
<evidence type="ECO:0000256" key="2">
    <source>
        <dbReference type="ARBA" id="ARBA00023125"/>
    </source>
</evidence>
<feature type="domain" description="BHLH" evidence="6">
    <location>
        <begin position="560"/>
        <end position="612"/>
    </location>
</feature>
<feature type="region of interest" description="Disordered" evidence="5">
    <location>
        <begin position="869"/>
        <end position="888"/>
    </location>
</feature>
<feature type="compositionally biased region" description="Low complexity" evidence="5">
    <location>
        <begin position="315"/>
        <end position="337"/>
    </location>
</feature>
<evidence type="ECO:0000313" key="8">
    <source>
        <dbReference type="EnsemblMetazoa" id="KAF7493098.1"/>
    </source>
</evidence>
<evidence type="ECO:0000256" key="5">
    <source>
        <dbReference type="SAM" id="MobiDB-lite"/>
    </source>
</evidence>
<dbReference type="PANTHER" id="PTHR23349:SF63">
    <property type="entry name" value="FER3-LIKE PROTEIN"/>
    <property type="match status" value="1"/>
</dbReference>
<feature type="compositionally biased region" description="Basic residues" evidence="5">
    <location>
        <begin position="870"/>
        <end position="882"/>
    </location>
</feature>
<feature type="compositionally biased region" description="Basic and acidic residues" evidence="5">
    <location>
        <begin position="387"/>
        <end position="397"/>
    </location>
</feature>
<dbReference type="GO" id="GO:0000977">
    <property type="term" value="F:RNA polymerase II transcription regulatory region sequence-specific DNA binding"/>
    <property type="evidence" value="ECO:0007669"/>
    <property type="project" value="TreeGrafter"/>
</dbReference>
<dbReference type="InterPro" id="IPR011598">
    <property type="entry name" value="bHLH_dom"/>
</dbReference>
<proteinExistence type="predicted"/>
<feature type="region of interest" description="Disordered" evidence="5">
    <location>
        <begin position="314"/>
        <end position="348"/>
    </location>
</feature>
<feature type="compositionally biased region" description="Low complexity" evidence="5">
    <location>
        <begin position="465"/>
        <end position="487"/>
    </location>
</feature>
<dbReference type="FunFam" id="4.10.280.10:FF:000035">
    <property type="entry name" value="Pancreas-specific transcription factor 1a"/>
    <property type="match status" value="1"/>
</dbReference>
<dbReference type="Gene3D" id="4.10.280.10">
    <property type="entry name" value="Helix-loop-helix DNA-binding domain"/>
    <property type="match status" value="1"/>
</dbReference>
<keyword evidence="3" id="KW-0804">Transcription</keyword>
<name>A0A834RAU2_SARSC</name>
<evidence type="ECO:0000256" key="4">
    <source>
        <dbReference type="ARBA" id="ARBA00023242"/>
    </source>
</evidence>
<feature type="region of interest" description="Disordered" evidence="5">
    <location>
        <begin position="627"/>
        <end position="646"/>
    </location>
</feature>
<dbReference type="GO" id="GO:0032502">
    <property type="term" value="P:developmental process"/>
    <property type="evidence" value="ECO:0007669"/>
    <property type="project" value="TreeGrafter"/>
</dbReference>
<keyword evidence="2" id="KW-0238">DNA-binding</keyword>
<feature type="compositionally biased region" description="Polar residues" evidence="5">
    <location>
        <begin position="629"/>
        <end position="639"/>
    </location>
</feature>
<dbReference type="PANTHER" id="PTHR23349">
    <property type="entry name" value="BASIC HELIX-LOOP-HELIX TRANSCRIPTION FACTOR, TWIST"/>
    <property type="match status" value="1"/>
</dbReference>
<reference evidence="7" key="2">
    <citation type="submission" date="2020-01" db="EMBL/GenBank/DDBJ databases">
        <authorList>
            <person name="Korhonen P.K.K."/>
            <person name="Guangxu M.G."/>
            <person name="Wang T.W."/>
            <person name="Stroehlein A.J.S."/>
            <person name="Young N.D."/>
            <person name="Ang C.-S.A."/>
            <person name="Fernando D.W.F."/>
            <person name="Lu H.L."/>
            <person name="Taylor S.T."/>
            <person name="Ehtesham M.E.M."/>
            <person name="Najaraj S.H.N."/>
            <person name="Harsha G.H.G."/>
            <person name="Madugundu A.M."/>
            <person name="Renuse S.R."/>
            <person name="Holt D.H."/>
            <person name="Pandey A.P."/>
            <person name="Papenfuss A.P."/>
            <person name="Gasser R.B.G."/>
            <person name="Fischer K.F."/>
        </authorList>
    </citation>
    <scope>NUCLEOTIDE SEQUENCE</scope>
    <source>
        <strain evidence="7">SSS_KF_BRIS2020</strain>
    </source>
</reference>
<evidence type="ECO:0000313" key="9">
    <source>
        <dbReference type="Proteomes" id="UP000070412"/>
    </source>
</evidence>
<evidence type="ECO:0000313" key="7">
    <source>
        <dbReference type="EMBL" id="KAF7493098.1"/>
    </source>
</evidence>
<feature type="region of interest" description="Disordered" evidence="5">
    <location>
        <begin position="777"/>
        <end position="796"/>
    </location>
</feature>
<feature type="compositionally biased region" description="Polar residues" evidence="5">
    <location>
        <begin position="488"/>
        <end position="500"/>
    </location>
</feature>
<evidence type="ECO:0000256" key="3">
    <source>
        <dbReference type="ARBA" id="ARBA00023163"/>
    </source>
</evidence>
<dbReference type="GO" id="GO:0000981">
    <property type="term" value="F:DNA-binding transcription factor activity, RNA polymerase II-specific"/>
    <property type="evidence" value="ECO:0007669"/>
    <property type="project" value="TreeGrafter"/>
</dbReference>
<dbReference type="EnsemblMetazoa" id="SSS_2661s_mrna">
    <property type="protein sequence ID" value="KAF7493098.1"/>
    <property type="gene ID" value="SSS_2661"/>
</dbReference>
<dbReference type="InterPro" id="IPR050283">
    <property type="entry name" value="E-box_TF_Regulators"/>
</dbReference>
<accession>A0A834RAU2</accession>
<dbReference type="SUPFAM" id="SSF47459">
    <property type="entry name" value="HLH, helix-loop-helix DNA-binding domain"/>
    <property type="match status" value="1"/>
</dbReference>
<dbReference type="SMART" id="SM00353">
    <property type="entry name" value="HLH"/>
    <property type="match status" value="1"/>
</dbReference>
<keyword evidence="1" id="KW-0805">Transcription regulation</keyword>